<protein>
    <recommendedName>
        <fullName evidence="3">Chromosome transmission fidelity protein 8</fullName>
    </recommendedName>
</protein>
<reference evidence="1 2" key="1">
    <citation type="submission" date="2017-08" db="EMBL/GenBank/DDBJ databases">
        <title>Acidophilic green algal genome provides insights into adaptation to an acidic environment.</title>
        <authorList>
            <person name="Hirooka S."/>
            <person name="Hirose Y."/>
            <person name="Kanesaki Y."/>
            <person name="Higuchi S."/>
            <person name="Fujiwara T."/>
            <person name="Onuma R."/>
            <person name="Era A."/>
            <person name="Ohbayashi R."/>
            <person name="Uzuka A."/>
            <person name="Nozaki H."/>
            <person name="Yoshikawa H."/>
            <person name="Miyagishima S.Y."/>
        </authorList>
    </citation>
    <scope>NUCLEOTIDE SEQUENCE [LARGE SCALE GENOMIC DNA]</scope>
    <source>
        <strain evidence="1 2">NIES-2499</strain>
    </source>
</reference>
<dbReference type="GO" id="GO:0007064">
    <property type="term" value="P:mitotic sister chromatid cohesion"/>
    <property type="evidence" value="ECO:0007669"/>
    <property type="project" value="InterPro"/>
</dbReference>
<dbReference type="PANTHER" id="PTHR47475:SF2">
    <property type="entry name" value="CHROMOSOME TRANSMISSION FIDELITY PROTEIN 8"/>
    <property type="match status" value="1"/>
</dbReference>
<comment type="caution">
    <text evidence="1">The sequence shown here is derived from an EMBL/GenBank/DDBJ whole genome shotgun (WGS) entry which is preliminary data.</text>
</comment>
<dbReference type="GO" id="GO:0031390">
    <property type="term" value="C:Ctf18 RFC-like complex"/>
    <property type="evidence" value="ECO:0007669"/>
    <property type="project" value="InterPro"/>
</dbReference>
<proteinExistence type="predicted"/>
<dbReference type="EMBL" id="BEGY01000004">
    <property type="protein sequence ID" value="GAX73554.1"/>
    <property type="molecule type" value="Genomic_DNA"/>
</dbReference>
<name>A0A250WRT1_9CHLO</name>
<dbReference type="OrthoDB" id="121932at2759"/>
<dbReference type="InterPro" id="IPR018607">
    <property type="entry name" value="Ctf8"/>
</dbReference>
<evidence type="ECO:0000313" key="1">
    <source>
        <dbReference type="EMBL" id="GAX73554.1"/>
    </source>
</evidence>
<evidence type="ECO:0008006" key="3">
    <source>
        <dbReference type="Google" id="ProtNLM"/>
    </source>
</evidence>
<sequence>MLIPVQNDEEGTVPEWALIELQGTFESLTGSDIITDIGILSKSAIDKDIIHLVIGYHQLEGRRQTLKKPLLILDKQKIDAALLANMAEQSLHSLPHGLTRVKYSAVGIVRSKILFKTRPTALISKPSAGHAALK</sequence>
<accession>A0A250WRT1</accession>
<keyword evidence="2" id="KW-1185">Reference proteome</keyword>
<gene>
    <name evidence="1" type="ORF">CEUSTIGMA_g1005.t1</name>
</gene>
<dbReference type="Proteomes" id="UP000232323">
    <property type="component" value="Unassembled WGS sequence"/>
</dbReference>
<dbReference type="AlphaFoldDB" id="A0A250WRT1"/>
<dbReference type="Pfam" id="PF09696">
    <property type="entry name" value="Ctf8"/>
    <property type="match status" value="1"/>
</dbReference>
<dbReference type="PANTHER" id="PTHR47475">
    <property type="entry name" value="CHROMOSOME TRANSMISSION FIDELITY PROTEIN 8"/>
    <property type="match status" value="1"/>
</dbReference>
<evidence type="ECO:0000313" key="2">
    <source>
        <dbReference type="Proteomes" id="UP000232323"/>
    </source>
</evidence>
<organism evidence="1 2">
    <name type="scientific">Chlamydomonas eustigma</name>
    <dbReference type="NCBI Taxonomy" id="1157962"/>
    <lineage>
        <taxon>Eukaryota</taxon>
        <taxon>Viridiplantae</taxon>
        <taxon>Chlorophyta</taxon>
        <taxon>core chlorophytes</taxon>
        <taxon>Chlorophyceae</taxon>
        <taxon>CS clade</taxon>
        <taxon>Chlamydomonadales</taxon>
        <taxon>Chlamydomonadaceae</taxon>
        <taxon>Chlamydomonas</taxon>
    </lineage>
</organism>
<dbReference type="STRING" id="1157962.A0A250WRT1"/>